<gene>
    <name evidence="4" type="ORF">E6K76_00535</name>
</gene>
<comment type="caution">
    <text evidence="4">The sequence shown here is derived from an EMBL/GenBank/DDBJ whole genome shotgun (WGS) entry which is preliminary data.</text>
</comment>
<dbReference type="Proteomes" id="UP000316852">
    <property type="component" value="Unassembled WGS sequence"/>
</dbReference>
<name>A0A538TB62_UNCEI</name>
<keyword evidence="4" id="KW-0645">Protease</keyword>
<dbReference type="PANTHER" id="PTHR41775:SF1">
    <property type="entry name" value="PEPTIDASE M6-LIKE DOMAIN-CONTAINING PROTEIN"/>
    <property type="match status" value="1"/>
</dbReference>
<dbReference type="SUPFAM" id="SSF69318">
    <property type="entry name" value="Integrin alpha N-terminal domain"/>
    <property type="match status" value="2"/>
</dbReference>
<evidence type="ECO:0000259" key="3">
    <source>
        <dbReference type="Pfam" id="PF05547"/>
    </source>
</evidence>
<dbReference type="NCBIfam" id="TIGR03296">
    <property type="entry name" value="M6dom_TIGR03296"/>
    <property type="match status" value="1"/>
</dbReference>
<keyword evidence="4" id="KW-0482">Metalloprotease</keyword>
<keyword evidence="4" id="KW-0378">Hydrolase</keyword>
<evidence type="ECO:0000313" key="4">
    <source>
        <dbReference type="EMBL" id="TMQ60879.1"/>
    </source>
</evidence>
<dbReference type="EMBL" id="VBOW01000006">
    <property type="protein sequence ID" value="TMQ60879.1"/>
    <property type="molecule type" value="Genomic_DNA"/>
</dbReference>
<keyword evidence="1 2" id="KW-0732">Signal</keyword>
<proteinExistence type="predicted"/>
<dbReference type="InterPro" id="IPR013517">
    <property type="entry name" value="FG-GAP"/>
</dbReference>
<dbReference type="GO" id="GO:0006508">
    <property type="term" value="P:proteolysis"/>
    <property type="evidence" value="ECO:0007669"/>
    <property type="project" value="UniProtKB-KW"/>
</dbReference>
<dbReference type="Pfam" id="PF05547">
    <property type="entry name" value="Peptidase_M6"/>
    <property type="match status" value="1"/>
</dbReference>
<organism evidence="4 5">
    <name type="scientific">Eiseniibacteriota bacterium</name>
    <dbReference type="NCBI Taxonomy" id="2212470"/>
    <lineage>
        <taxon>Bacteria</taxon>
        <taxon>Candidatus Eiseniibacteriota</taxon>
    </lineage>
</organism>
<feature type="signal peptide" evidence="2">
    <location>
        <begin position="1"/>
        <end position="41"/>
    </location>
</feature>
<evidence type="ECO:0000313" key="5">
    <source>
        <dbReference type="Proteomes" id="UP000316852"/>
    </source>
</evidence>
<dbReference type="PANTHER" id="PTHR41775">
    <property type="entry name" value="SECRETED PROTEIN-RELATED"/>
    <property type="match status" value="1"/>
</dbReference>
<sequence>MTGARIRRYTGAVRFPPPRSSRTLPFLLALSLTLLAQTASAVPPVPGKHGSPGPKEGFSTARLRRDFALLPGRGERISVETQATYQVLALRVSFSDTPIESSSAYYNRVLFFMNQYWNQVSGGQVTLQPTLWDSVFTLPQTMAYYGDDDRFQERVVFMIRDLIALADSTVDFRPYQSIVIFHAGQGQEADVLDNSRQQLWSAFVTPEDFKTVLPDSTGGLGIKTNDAISPGNFYRIQEVVEVPESESQDGYVFGMTGVTCHEFGHQLGLPDLYDTTPDQNGYSQGLGSWDIMATGVWNANGFVPCEPSAWSKAFLGFIAPTRITADQPVALSQVERAVGLNPRLLQIPVTQSEYFLLENRRQDLNKNGKFDFDDVNGDGSFDFYTDSYQGAEFDFFLPGDGTGSGILAYHVDESKIASGLLPNIVNGDRDRKGIDLVEADGIEDLDDPPSGFNSGSPDDVFRAGWRDRWTPDTTPSTEAYGHIRTGISVANISAPESLMTFDVSFAGQKPGWPVVIGGRARNAGVPPLAVDLDGDQKPELIVPIQRLNNTGALYILKSDGTDFRDSDSNPATRNAFLTTPAGVSETPCVGDIDGDGKLDIVFQTLDGAIYAVHADSTEVADGDGNPATFGVLVAGGGLSRGQAILADLNGDGAMEIIAGRPAGALAGSFLSVFRDSAGTISSYLVPMGGSTASPPAAADLNGDGLPEVIVANLSTGVGSVSGLSIVNWEMLLDPLLPTDPDQYDAYMIRGGRFSAPVLADLNRDGTPEVLLTDRFGSIHALHVAFAPHIPGDLPSTYITTTELPGWPTARLSAGALSEVSLGDLERDGYPEVFHMGADCRVVGVHYSGSSRSGYPLAPRDVLAPADSTGFWPPLIADVDQDGVLDVIPILPDGSRPAFRADGRRIAGFGQLGSTGSGSPPMLLDLDRDGLLEWIETFDQVPLDPRVQVEVHATSIPVSPGTVAWSQYRYGPTRDGFFPASPAGSPSGTSILSQVYAFPNPSRSGTTFIHYRLGGQARGVRLKIMDPTGHVVAEPATGSADLLGSAEHAIPWSHAAQASGVYLCRVEVESDRGVEVKFTKLAVLR</sequence>
<reference evidence="4 5" key="1">
    <citation type="journal article" date="2019" name="Nat. Microbiol.">
        <title>Mediterranean grassland soil C-N compound turnover is dependent on rainfall and depth, and is mediated by genomically divergent microorganisms.</title>
        <authorList>
            <person name="Diamond S."/>
            <person name="Andeer P.F."/>
            <person name="Li Z."/>
            <person name="Crits-Christoph A."/>
            <person name="Burstein D."/>
            <person name="Anantharaman K."/>
            <person name="Lane K.R."/>
            <person name="Thomas B.C."/>
            <person name="Pan C."/>
            <person name="Northen T.R."/>
            <person name="Banfield J.F."/>
        </authorList>
    </citation>
    <scope>NUCLEOTIDE SEQUENCE [LARGE SCALE GENOMIC DNA]</scope>
    <source>
        <strain evidence="4">WS_6</strain>
    </source>
</reference>
<dbReference type="GO" id="GO:0008237">
    <property type="term" value="F:metallopeptidase activity"/>
    <property type="evidence" value="ECO:0007669"/>
    <property type="project" value="UniProtKB-KW"/>
</dbReference>
<accession>A0A538TB62</accession>
<dbReference type="Pfam" id="PF13517">
    <property type="entry name" value="FG-GAP_3"/>
    <property type="match status" value="2"/>
</dbReference>
<feature type="domain" description="Peptidase M6-like" evidence="3">
    <location>
        <begin position="254"/>
        <end position="315"/>
    </location>
</feature>
<dbReference type="InterPro" id="IPR028994">
    <property type="entry name" value="Integrin_alpha_N"/>
</dbReference>
<dbReference type="InterPro" id="IPR008757">
    <property type="entry name" value="Peptidase_M6-like_domain"/>
</dbReference>
<feature type="chain" id="PRO_5021916115" evidence="2">
    <location>
        <begin position="42"/>
        <end position="1084"/>
    </location>
</feature>
<evidence type="ECO:0000256" key="1">
    <source>
        <dbReference type="ARBA" id="ARBA00022729"/>
    </source>
</evidence>
<dbReference type="SUPFAM" id="SSF55486">
    <property type="entry name" value="Metalloproteases ('zincins'), catalytic domain"/>
    <property type="match status" value="1"/>
</dbReference>
<dbReference type="Gene3D" id="2.130.10.130">
    <property type="entry name" value="Integrin alpha, N-terminal"/>
    <property type="match status" value="1"/>
</dbReference>
<evidence type="ECO:0000256" key="2">
    <source>
        <dbReference type="SAM" id="SignalP"/>
    </source>
</evidence>
<dbReference type="AlphaFoldDB" id="A0A538TB62"/>
<protein>
    <submittedName>
        <fullName evidence="4">M6 family metalloprotease domain-containing protein</fullName>
    </submittedName>
</protein>